<proteinExistence type="predicted"/>
<comment type="caution">
    <text evidence="1">The sequence shown here is derived from an EMBL/GenBank/DDBJ whole genome shotgun (WGS) entry which is preliminary data.</text>
</comment>
<accession>A0A1G4BGZ5</accession>
<dbReference type="GeneID" id="34557187"/>
<protein>
    <recommendedName>
        <fullName evidence="3">F-box domain-containing protein</fullName>
    </recommendedName>
</protein>
<reference evidence="1 2" key="1">
    <citation type="submission" date="2016-09" db="EMBL/GenBank/DDBJ databases">
        <authorList>
            <person name="Capua I."/>
            <person name="De Benedictis P."/>
            <person name="Joannis T."/>
            <person name="Lombin L.H."/>
            <person name="Cattoli G."/>
        </authorList>
    </citation>
    <scope>NUCLEOTIDE SEQUENCE [LARGE SCALE GENOMIC DNA]</scope>
    <source>
        <strain evidence="1 2">IMI 309357</strain>
    </source>
</reference>
<sequence length="401" mass="45786">MAAMSIDSLPNEILLLIVGNLENIVPRSPGDIKELEYKRASSDNVGQYRPLVPFSHHRIRKDPGRRNDILNMARVNRRFSDICAEVLYQRIVVFEDRWCTKSRSLRNTLAGSGAKLQQKVTHLLVDYSDHFQHGEWSMMNPLNLSGLRTLELAGHENSVKRIPSQPLAHWFRIIPKLSGLERLGFWGFYNFLHDFQAAKMPVLPRITDLCLHDCDLAVGRLNPREDSAVACDFFGRFPALRSLAITETGPGWLRVDSAMAYPLQASELRAVKHLKVPSLLELMCGGVDGEFEKTVETIELIDPDFDLGHAPRVLRGGVLHGPVSYSWRPVRIIRELLKFLVGQCRDVYQRVRVLDIRSINEVVLRFRYRMTEEKDDIRGVVARFAKIFEEELGVVLLHSLS</sequence>
<gene>
    <name evidence="1" type="ORF">CORC01_04029</name>
</gene>
<organism evidence="1 2">
    <name type="scientific">Colletotrichum orchidophilum</name>
    <dbReference type="NCBI Taxonomy" id="1209926"/>
    <lineage>
        <taxon>Eukaryota</taxon>
        <taxon>Fungi</taxon>
        <taxon>Dikarya</taxon>
        <taxon>Ascomycota</taxon>
        <taxon>Pezizomycotina</taxon>
        <taxon>Sordariomycetes</taxon>
        <taxon>Hypocreomycetidae</taxon>
        <taxon>Glomerellales</taxon>
        <taxon>Glomerellaceae</taxon>
        <taxon>Colletotrichum</taxon>
    </lineage>
</organism>
<name>A0A1G4BGZ5_9PEZI</name>
<keyword evidence="2" id="KW-1185">Reference proteome</keyword>
<evidence type="ECO:0008006" key="3">
    <source>
        <dbReference type="Google" id="ProtNLM"/>
    </source>
</evidence>
<dbReference type="EMBL" id="MJBS01000025">
    <property type="protein sequence ID" value="OHF00712.1"/>
    <property type="molecule type" value="Genomic_DNA"/>
</dbReference>
<dbReference type="RefSeq" id="XP_022477854.1">
    <property type="nucleotide sequence ID" value="XM_022615677.1"/>
</dbReference>
<dbReference type="OrthoDB" id="4851637at2759"/>
<dbReference type="AlphaFoldDB" id="A0A1G4BGZ5"/>
<dbReference type="Proteomes" id="UP000176998">
    <property type="component" value="Unassembled WGS sequence"/>
</dbReference>
<evidence type="ECO:0000313" key="2">
    <source>
        <dbReference type="Proteomes" id="UP000176998"/>
    </source>
</evidence>
<evidence type="ECO:0000313" key="1">
    <source>
        <dbReference type="EMBL" id="OHF00712.1"/>
    </source>
</evidence>